<dbReference type="EMBL" id="FQZO01000001">
    <property type="protein sequence ID" value="SHI46243.1"/>
    <property type="molecule type" value="Genomic_DNA"/>
</dbReference>
<dbReference type="InterPro" id="IPR045865">
    <property type="entry name" value="ACT-like_dom_sf"/>
</dbReference>
<dbReference type="PANTHER" id="PTHR43080:SF2">
    <property type="entry name" value="CBS DOMAIN-CONTAINING PROTEIN"/>
    <property type="match status" value="1"/>
</dbReference>
<dbReference type="OrthoDB" id="1706107at2"/>
<dbReference type="InterPro" id="IPR017036">
    <property type="entry name" value="Lmo0553-like"/>
</dbReference>
<dbReference type="Pfam" id="PF00571">
    <property type="entry name" value="CBS"/>
    <property type="match status" value="1"/>
</dbReference>
<accession>A0A1M6BCR6</accession>
<reference evidence="4 5" key="1">
    <citation type="submission" date="2016-11" db="EMBL/GenBank/DDBJ databases">
        <authorList>
            <person name="Jaros S."/>
            <person name="Januszkiewicz K."/>
            <person name="Wedrychowicz H."/>
        </authorList>
    </citation>
    <scope>NUCLEOTIDE SEQUENCE [LARGE SCALE GENOMIC DNA]</scope>
    <source>
        <strain evidence="4 5">DSM 21864</strain>
    </source>
</reference>
<sequence length="206" mass="23320">MLVKSIMVSKENLTTVTPEVSIKKALELLNEKGYLSLPVVDGQKFYGAISKEKIYSFYFEKGEDKKSVLEDFTVEQLLRKDIPTIETWKEVENAVVLLESQKIPFVAVVDEFEDFKGILTHKAVFQQYTQVFGLNKGKRLAVIAFDVPGQISKLARILTENNADIISFVAVDPESVTEVKEIVVRMKTDKIDKIEEEVRAAGFKII</sequence>
<evidence type="ECO:0000313" key="5">
    <source>
        <dbReference type="Proteomes" id="UP000184080"/>
    </source>
</evidence>
<dbReference type="SMART" id="SM00116">
    <property type="entry name" value="CBS"/>
    <property type="match status" value="2"/>
</dbReference>
<protein>
    <submittedName>
        <fullName evidence="4">CBS domain-containing protein</fullName>
    </submittedName>
</protein>
<dbReference type="PIRSF" id="PIRSF035040">
    <property type="entry name" value="UCP035040_CBS_Lmo0553"/>
    <property type="match status" value="1"/>
</dbReference>
<proteinExistence type="predicted"/>
<evidence type="ECO:0000256" key="2">
    <source>
        <dbReference type="PROSITE-ProRule" id="PRU00703"/>
    </source>
</evidence>
<dbReference type="PANTHER" id="PTHR43080">
    <property type="entry name" value="CBS DOMAIN-CONTAINING PROTEIN CBSX3, MITOCHONDRIAL"/>
    <property type="match status" value="1"/>
</dbReference>
<dbReference type="SUPFAM" id="SSF55021">
    <property type="entry name" value="ACT-like"/>
    <property type="match status" value="1"/>
</dbReference>
<dbReference type="InterPro" id="IPR046342">
    <property type="entry name" value="CBS_dom_sf"/>
</dbReference>
<evidence type="ECO:0000259" key="3">
    <source>
        <dbReference type="PROSITE" id="PS51371"/>
    </source>
</evidence>
<dbReference type="Proteomes" id="UP000184080">
    <property type="component" value="Unassembled WGS sequence"/>
</dbReference>
<evidence type="ECO:0000256" key="1">
    <source>
        <dbReference type="ARBA" id="ARBA00023122"/>
    </source>
</evidence>
<dbReference type="AlphaFoldDB" id="A0A1M6BCR6"/>
<dbReference type="SUPFAM" id="SSF54631">
    <property type="entry name" value="CBS-domain pair"/>
    <property type="match status" value="1"/>
</dbReference>
<name>A0A1M6BCR6_9CLOT</name>
<keyword evidence="5" id="KW-1185">Reference proteome</keyword>
<dbReference type="PROSITE" id="PS51371">
    <property type="entry name" value="CBS"/>
    <property type="match status" value="1"/>
</dbReference>
<dbReference type="InterPro" id="IPR051257">
    <property type="entry name" value="Diverse_CBS-Domain"/>
</dbReference>
<evidence type="ECO:0000313" key="4">
    <source>
        <dbReference type="EMBL" id="SHI46243.1"/>
    </source>
</evidence>
<dbReference type="Gene3D" id="3.10.580.10">
    <property type="entry name" value="CBS-domain"/>
    <property type="match status" value="1"/>
</dbReference>
<keyword evidence="1 2" id="KW-0129">CBS domain</keyword>
<dbReference type="InterPro" id="IPR000644">
    <property type="entry name" value="CBS_dom"/>
</dbReference>
<dbReference type="RefSeq" id="WP_073003815.1">
    <property type="nucleotide sequence ID" value="NZ_FQZO01000001.1"/>
</dbReference>
<feature type="domain" description="CBS" evidence="3">
    <location>
        <begin position="7"/>
        <end position="65"/>
    </location>
</feature>
<gene>
    <name evidence="4" type="ORF">SAMN05444401_0707</name>
</gene>
<organism evidence="4 5">
    <name type="scientific">Clostridium amylolyticum</name>
    <dbReference type="NCBI Taxonomy" id="1121298"/>
    <lineage>
        <taxon>Bacteria</taxon>
        <taxon>Bacillati</taxon>
        <taxon>Bacillota</taxon>
        <taxon>Clostridia</taxon>
        <taxon>Eubacteriales</taxon>
        <taxon>Clostridiaceae</taxon>
        <taxon>Clostridium</taxon>
    </lineage>
</organism>
<dbReference type="STRING" id="1121298.SAMN05444401_0707"/>
<dbReference type="CDD" id="cd02205">
    <property type="entry name" value="CBS_pair_SF"/>
    <property type="match status" value="1"/>
</dbReference>